<protein>
    <submittedName>
        <fullName evidence="1">Uncharacterized protein</fullName>
    </submittedName>
</protein>
<accession>X1FTR8</accession>
<proteinExistence type="predicted"/>
<sequence length="145" mass="16674">MSENKPRVYVVTSGEYSSYSIEGVFTHKFLAEKLVDKLKEILQRPPMVLQDRVRTEEFFLNLPIDEFEVTTVRMSFEGSVLEVLHSVGRDTGAHAFDQPGNLMWSIYGKDEERAIKVANEKRAQLIANDLWGVDDSQLEEYIEIC</sequence>
<dbReference type="AlphaFoldDB" id="X1FTR8"/>
<evidence type="ECO:0000313" key="1">
    <source>
        <dbReference type="EMBL" id="GAH32749.1"/>
    </source>
</evidence>
<name>X1FTR8_9ZZZZ</name>
<reference evidence="1" key="1">
    <citation type="journal article" date="2014" name="Front. Microbiol.">
        <title>High frequency of phylogenetically diverse reductive dehalogenase-homologous genes in deep subseafloor sedimentary metagenomes.</title>
        <authorList>
            <person name="Kawai M."/>
            <person name="Futagami T."/>
            <person name="Toyoda A."/>
            <person name="Takaki Y."/>
            <person name="Nishi S."/>
            <person name="Hori S."/>
            <person name="Arai W."/>
            <person name="Tsubouchi T."/>
            <person name="Morono Y."/>
            <person name="Uchiyama I."/>
            <person name="Ito T."/>
            <person name="Fujiyama A."/>
            <person name="Inagaki F."/>
            <person name="Takami H."/>
        </authorList>
    </citation>
    <scope>NUCLEOTIDE SEQUENCE</scope>
    <source>
        <strain evidence="1">Expedition CK06-06</strain>
    </source>
</reference>
<gene>
    <name evidence="1" type="ORF">S03H2_23794</name>
</gene>
<dbReference type="EMBL" id="BARU01013062">
    <property type="protein sequence ID" value="GAH32749.1"/>
    <property type="molecule type" value="Genomic_DNA"/>
</dbReference>
<comment type="caution">
    <text evidence="1">The sequence shown here is derived from an EMBL/GenBank/DDBJ whole genome shotgun (WGS) entry which is preliminary data.</text>
</comment>
<organism evidence="1">
    <name type="scientific">marine sediment metagenome</name>
    <dbReference type="NCBI Taxonomy" id="412755"/>
    <lineage>
        <taxon>unclassified sequences</taxon>
        <taxon>metagenomes</taxon>
        <taxon>ecological metagenomes</taxon>
    </lineage>
</organism>